<gene>
    <name evidence="2" type="ORF">Q5761_08040</name>
</gene>
<organism evidence="2 3">
    <name type="scientific">Thermaerobacter composti</name>
    <dbReference type="NCBI Taxonomy" id="554949"/>
    <lineage>
        <taxon>Bacteria</taxon>
        <taxon>Bacillati</taxon>
        <taxon>Bacillota</taxon>
        <taxon>Clostridia</taxon>
        <taxon>Eubacteriales</taxon>
        <taxon>Clostridiales Family XVII. Incertae Sedis</taxon>
        <taxon>Thermaerobacter</taxon>
    </lineage>
</organism>
<dbReference type="InterPro" id="IPR029063">
    <property type="entry name" value="SAM-dependent_MTases_sf"/>
</dbReference>
<dbReference type="Proteomes" id="UP001304683">
    <property type="component" value="Chromosome"/>
</dbReference>
<dbReference type="InterPro" id="IPR052356">
    <property type="entry name" value="Thiol_S-MT"/>
</dbReference>
<reference evidence="2 3" key="1">
    <citation type="submission" date="2023-08" db="EMBL/GenBank/DDBJ databases">
        <title>Genome sequence of Thermaerobacter compostii strain Ins1, a spore-forming filamentous bacterium isolated from a deep geothermal reservoir.</title>
        <authorList>
            <person name="Bregnard D."/>
            <person name="Gonzalez D."/>
            <person name="Junier P."/>
        </authorList>
    </citation>
    <scope>NUCLEOTIDE SEQUENCE [LARGE SCALE GENOMIC DNA]</scope>
    <source>
        <strain evidence="2 3">Ins1</strain>
    </source>
</reference>
<feature type="domain" description="Methyltransferase type 11" evidence="1">
    <location>
        <begin position="38"/>
        <end position="133"/>
    </location>
</feature>
<dbReference type="Pfam" id="PF08241">
    <property type="entry name" value="Methyltransf_11"/>
    <property type="match status" value="1"/>
</dbReference>
<evidence type="ECO:0000313" key="3">
    <source>
        <dbReference type="Proteomes" id="UP001304683"/>
    </source>
</evidence>
<dbReference type="InterPro" id="IPR013216">
    <property type="entry name" value="Methyltransf_11"/>
</dbReference>
<keyword evidence="2" id="KW-0808">Transferase</keyword>
<dbReference type="EMBL" id="CP132508">
    <property type="protein sequence ID" value="WPD18322.1"/>
    <property type="molecule type" value="Genomic_DNA"/>
</dbReference>
<keyword evidence="3" id="KW-1185">Reference proteome</keyword>
<dbReference type="SUPFAM" id="SSF53335">
    <property type="entry name" value="S-adenosyl-L-methionine-dependent methyltransferases"/>
    <property type="match status" value="1"/>
</dbReference>
<evidence type="ECO:0000259" key="1">
    <source>
        <dbReference type="Pfam" id="PF08241"/>
    </source>
</evidence>
<proteinExistence type="predicted"/>
<name>A0ABZ0QP84_9FIRM</name>
<accession>A0ABZ0QP84</accession>
<dbReference type="GO" id="GO:0008168">
    <property type="term" value="F:methyltransferase activity"/>
    <property type="evidence" value="ECO:0007669"/>
    <property type="project" value="UniProtKB-KW"/>
</dbReference>
<dbReference type="Gene3D" id="3.40.50.150">
    <property type="entry name" value="Vaccinia Virus protein VP39"/>
    <property type="match status" value="1"/>
</dbReference>
<protein>
    <submittedName>
        <fullName evidence="2">Class I SAM-dependent methyltransferase</fullName>
    </submittedName>
</protein>
<evidence type="ECO:0000313" key="2">
    <source>
        <dbReference type="EMBL" id="WPD18322.1"/>
    </source>
</evidence>
<dbReference type="RefSeq" id="WP_318750172.1">
    <property type="nucleotide sequence ID" value="NZ_CP132508.1"/>
</dbReference>
<dbReference type="CDD" id="cd02440">
    <property type="entry name" value="AdoMet_MTases"/>
    <property type="match status" value="1"/>
</dbReference>
<dbReference type="GO" id="GO:0032259">
    <property type="term" value="P:methylation"/>
    <property type="evidence" value="ECO:0007669"/>
    <property type="project" value="UniProtKB-KW"/>
</dbReference>
<dbReference type="PANTHER" id="PTHR45036:SF1">
    <property type="entry name" value="METHYLTRANSFERASE LIKE 7A"/>
    <property type="match status" value="1"/>
</dbReference>
<sequence length="208" mass="23294">MAGHPLFAAVFDLIQRPAAPMIDPWRRRVVGEATGRVLEIGVGTGLNLPFYRMEHIERLVGLEPDPHMRRRAAARARRLGIPLELVAAPAEEMPFEDQSFDTAVATHVFCSVADPERALREVFRVLRPGGTFRFLEHVRSADERAARWQDRVTPLWRFVAAGCHPNRRTTEMIAAAGFAFEELERFEFAGGGPVKPQAFGVARRPAQS</sequence>
<keyword evidence="2" id="KW-0489">Methyltransferase</keyword>
<dbReference type="PANTHER" id="PTHR45036">
    <property type="entry name" value="METHYLTRANSFERASE LIKE 7B"/>
    <property type="match status" value="1"/>
</dbReference>